<feature type="compositionally biased region" description="Gly residues" evidence="1">
    <location>
        <begin position="765"/>
        <end position="774"/>
    </location>
</feature>
<dbReference type="Proteomes" id="UP001054857">
    <property type="component" value="Unassembled WGS sequence"/>
</dbReference>
<feature type="region of interest" description="Disordered" evidence="1">
    <location>
        <begin position="497"/>
        <end position="528"/>
    </location>
</feature>
<feature type="region of interest" description="Disordered" evidence="1">
    <location>
        <begin position="1"/>
        <end position="25"/>
    </location>
</feature>
<name>A0AAD3DS10_9CHLO</name>
<feature type="region of interest" description="Disordered" evidence="1">
    <location>
        <begin position="764"/>
        <end position="796"/>
    </location>
</feature>
<keyword evidence="3" id="KW-1185">Reference proteome</keyword>
<evidence type="ECO:0000313" key="2">
    <source>
        <dbReference type="EMBL" id="GFR45917.1"/>
    </source>
</evidence>
<dbReference type="GO" id="GO:0045944">
    <property type="term" value="P:positive regulation of transcription by RNA polymerase II"/>
    <property type="evidence" value="ECO:0007669"/>
    <property type="project" value="TreeGrafter"/>
</dbReference>
<reference evidence="2 3" key="1">
    <citation type="journal article" date="2021" name="Sci. Rep.">
        <title>Genome sequencing of the multicellular alga Astrephomene provides insights into convergent evolution of germ-soma differentiation.</title>
        <authorList>
            <person name="Yamashita S."/>
            <person name="Yamamoto K."/>
            <person name="Matsuzaki R."/>
            <person name="Suzuki S."/>
            <person name="Yamaguchi H."/>
            <person name="Hirooka S."/>
            <person name="Minakuchi Y."/>
            <person name="Miyagishima S."/>
            <person name="Kawachi M."/>
            <person name="Toyoda A."/>
            <person name="Nozaki H."/>
        </authorList>
    </citation>
    <scope>NUCLEOTIDE SEQUENCE [LARGE SCALE GENOMIC DNA]</scope>
    <source>
        <strain evidence="2 3">NIES-4017</strain>
    </source>
</reference>
<feature type="region of interest" description="Disordered" evidence="1">
    <location>
        <begin position="428"/>
        <end position="458"/>
    </location>
</feature>
<gene>
    <name evidence="2" type="ORF">Agub_g7374</name>
</gene>
<feature type="region of interest" description="Disordered" evidence="1">
    <location>
        <begin position="146"/>
        <end position="170"/>
    </location>
</feature>
<feature type="compositionally biased region" description="Low complexity" evidence="1">
    <location>
        <begin position="146"/>
        <end position="169"/>
    </location>
</feature>
<feature type="compositionally biased region" description="Gly residues" evidence="1">
    <location>
        <begin position="1"/>
        <end position="12"/>
    </location>
</feature>
<dbReference type="PANTHER" id="PTHR46007:SF8">
    <property type="entry name" value="C2H2-TYPE DOMAIN-CONTAINING PROTEIN"/>
    <property type="match status" value="1"/>
</dbReference>
<evidence type="ECO:0000256" key="1">
    <source>
        <dbReference type="SAM" id="MobiDB-lite"/>
    </source>
</evidence>
<feature type="compositionally biased region" description="Low complexity" evidence="1">
    <location>
        <begin position="623"/>
        <end position="648"/>
    </location>
</feature>
<dbReference type="AlphaFoldDB" id="A0AAD3DS10"/>
<feature type="non-terminal residue" evidence="2">
    <location>
        <position position="1"/>
    </location>
</feature>
<protein>
    <submittedName>
        <fullName evidence="2">Uncharacterized protein</fullName>
    </submittedName>
</protein>
<dbReference type="EMBL" id="BMAR01000011">
    <property type="protein sequence ID" value="GFR45917.1"/>
    <property type="molecule type" value="Genomic_DNA"/>
</dbReference>
<organism evidence="2 3">
    <name type="scientific">Astrephomene gubernaculifera</name>
    <dbReference type="NCBI Taxonomy" id="47775"/>
    <lineage>
        <taxon>Eukaryota</taxon>
        <taxon>Viridiplantae</taxon>
        <taxon>Chlorophyta</taxon>
        <taxon>core chlorophytes</taxon>
        <taxon>Chlorophyceae</taxon>
        <taxon>CS clade</taxon>
        <taxon>Chlamydomonadales</taxon>
        <taxon>Astrephomenaceae</taxon>
        <taxon>Astrephomene</taxon>
    </lineage>
</organism>
<dbReference type="InterPro" id="IPR051647">
    <property type="entry name" value="Mediator_comp_sub12"/>
</dbReference>
<accession>A0AAD3DS10</accession>
<dbReference type="GO" id="GO:0003713">
    <property type="term" value="F:transcription coactivator activity"/>
    <property type="evidence" value="ECO:0007669"/>
    <property type="project" value="TreeGrafter"/>
</dbReference>
<feature type="compositionally biased region" description="Low complexity" evidence="1">
    <location>
        <begin position="497"/>
        <end position="523"/>
    </location>
</feature>
<evidence type="ECO:0000313" key="3">
    <source>
        <dbReference type="Proteomes" id="UP001054857"/>
    </source>
</evidence>
<proteinExistence type="predicted"/>
<dbReference type="PANTHER" id="PTHR46007">
    <property type="entry name" value="MEDIATOR OF RNA POLYMERASE II TRANSCRIPTION SUBUNIT 12"/>
    <property type="match status" value="1"/>
</dbReference>
<dbReference type="GO" id="GO:0016592">
    <property type="term" value="C:mediator complex"/>
    <property type="evidence" value="ECO:0007669"/>
    <property type="project" value="TreeGrafter"/>
</dbReference>
<comment type="caution">
    <text evidence="2">The sequence shown here is derived from an EMBL/GenBank/DDBJ whole genome shotgun (WGS) entry which is preliminary data.</text>
</comment>
<feature type="region of interest" description="Disordered" evidence="1">
    <location>
        <begin position="614"/>
        <end position="736"/>
    </location>
</feature>
<feature type="non-terminal residue" evidence="2">
    <location>
        <position position="981"/>
    </location>
</feature>
<sequence length="981" mass="101365">GMGASGRAGTAGGVPVVEQQGQRQGQRQDDAFWQVHRWLYLCLLRARGLDQPSSRQSPATAAAAASSAAAALPSSLLCAALDATAELEEDGKVVLADLAVCPLRLRSWSALQSLYVDATRRLLQEAAVLLDPPAFSALLQQCLPNQQHQQHQQHQQQGPASAAVQALQGQGQGQGQQGQELVEAAQQLTWLFGMAVRSAVAAAQLDPDPESRCFRLEEIAVLHYGLVVPLHPLYDTLASFDERPTSAGAGVAVGALSGTARPPPATAVRTSNSSLLRNPMLGALSAAATAPPDALRLITGTAHEEGALTPATTTTQPGGGAVFVSHVAMCRRDWRYRAACQVAEDMWAAAAAVLDAEWQYEYWRGLVAAHRKAPGWRFRCMDHLAAAAVLAAADPQYGGGGLLAPLVALHGRRLRWLTKVKARAGAAAAARRGQEGRGGGGGSGVARTEVGEAEEEVQEQQRREVLEVCARYCFQGDLALRLHPGGDASSGLAALAAPLGPGRQPEQTAATAAAATPAAEGAAIESDDGATSLSVDQLEELLIADARQALVFAVRSYRPGKDQHHYHPARYLLAACELLLGRPEEADSQLRPLFTPARGRALFTLSMGHISDRGFGQQRRKAAAAAARAAEKQQQQAQQQQQQKELAQGGVSGDRQGSEGAPTATGVGAEKPQQEVGGTRRRSVRERMSLAASKRRRKEEEALEEEPSAKIPATAATSPPPSHNPGPRRAAATAAGAKALEAAGSALAGSASEAAAAADRAHGSGAAGLAGAGGQEEAADTGQEVGAGEERRGRSLPTALWGAEPAMVIGHGLEEDDREHITALRKCLGLYLRLLWERGDLTTLQAAVPVLYGALDKMPYLRDLACLALGLMATGAAAAACAAVGLPLEEAARQVQARAAAASGAGGSGGGPAGVRGAGAAQEHSSVAAQWLAAALEERMGELLAAAEAETAAAAAAAAIEAAAAAAAEKDRDSKDGDGGV</sequence>